<dbReference type="Proteomes" id="UP001059617">
    <property type="component" value="Chromosome"/>
</dbReference>
<dbReference type="SUPFAM" id="SSF50129">
    <property type="entry name" value="GroES-like"/>
    <property type="match status" value="1"/>
</dbReference>
<evidence type="ECO:0000259" key="2">
    <source>
        <dbReference type="SMART" id="SM00829"/>
    </source>
</evidence>
<dbReference type="PANTHER" id="PTHR43205">
    <property type="entry name" value="PROSTAGLANDIN REDUCTASE"/>
    <property type="match status" value="1"/>
</dbReference>
<evidence type="ECO:0000313" key="4">
    <source>
        <dbReference type="Proteomes" id="UP001059617"/>
    </source>
</evidence>
<dbReference type="PANTHER" id="PTHR43205:SF7">
    <property type="entry name" value="PROSTAGLANDIN REDUCTASE 1"/>
    <property type="match status" value="1"/>
</dbReference>
<dbReference type="InterPro" id="IPR036291">
    <property type="entry name" value="NAD(P)-bd_dom_sf"/>
</dbReference>
<dbReference type="InterPro" id="IPR020843">
    <property type="entry name" value="ER"/>
</dbReference>
<dbReference type="InterPro" id="IPR013149">
    <property type="entry name" value="ADH-like_C"/>
</dbReference>
<evidence type="ECO:0000313" key="3">
    <source>
        <dbReference type="EMBL" id="UWP84411.1"/>
    </source>
</evidence>
<dbReference type="EMBL" id="CP073720">
    <property type="protein sequence ID" value="UWP84411.1"/>
    <property type="molecule type" value="Genomic_DNA"/>
</dbReference>
<dbReference type="SMART" id="SM00829">
    <property type="entry name" value="PKS_ER"/>
    <property type="match status" value="1"/>
</dbReference>
<reference evidence="3" key="1">
    <citation type="submission" date="2021-04" db="EMBL/GenBank/DDBJ databases">
        <authorList>
            <person name="Hartkoorn R.C."/>
            <person name="Beaudoing E."/>
            <person name="Hot D."/>
        </authorList>
    </citation>
    <scope>NUCLEOTIDE SEQUENCE</scope>
    <source>
        <strain evidence="3">NRRL B-16292</strain>
    </source>
</reference>
<feature type="domain" description="Enoyl reductase (ER)" evidence="2">
    <location>
        <begin position="24"/>
        <end position="337"/>
    </location>
</feature>
<name>A0ABY5W512_9ACTN</name>
<sequence>MSAGGVSGGVNRVWQLAARPAGFPSPEDFRLVEEGVPAPGPGQVVVRNEVMSVDPAMRGRMNDVPSYVAPFQVDQPLEGGAVGTVVASESPDVPVGTSVLHGLGWREYAVLAAGHTRAVDTTIAPASAYLGVLGMPGLTAYAGLLDVAHMRPDENVFVSGAAGAVGSLAGQIARLRGARTVIGSAGSPEKVRYLVDELGFDGAFNYKEGSIRTQLKQLTPDGVDVYFDNVGGEQLEAALFRMNLHGRVAVCGAISQYNSPDPYGIRNLSLLISKRVSLHGFLVMDHWNRRQAFVEEMSGWLREGKVKVSETFVDGIGHAVDAFLGMLRGENVGKMIVRLADPVEQV</sequence>
<evidence type="ECO:0000256" key="1">
    <source>
        <dbReference type="ARBA" id="ARBA00023002"/>
    </source>
</evidence>
<dbReference type="SUPFAM" id="SSF51735">
    <property type="entry name" value="NAD(P)-binding Rossmann-fold domains"/>
    <property type="match status" value="1"/>
</dbReference>
<dbReference type="InterPro" id="IPR011032">
    <property type="entry name" value="GroES-like_sf"/>
</dbReference>
<gene>
    <name evidence="3" type="ORF">Dfulv_09300</name>
</gene>
<dbReference type="Pfam" id="PF16884">
    <property type="entry name" value="ADH_N_2"/>
    <property type="match status" value="1"/>
</dbReference>
<dbReference type="Gene3D" id="3.90.180.10">
    <property type="entry name" value="Medium-chain alcohol dehydrogenases, catalytic domain"/>
    <property type="match status" value="1"/>
</dbReference>
<dbReference type="Pfam" id="PF00107">
    <property type="entry name" value="ADH_zinc_N"/>
    <property type="match status" value="1"/>
</dbReference>
<keyword evidence="4" id="KW-1185">Reference proteome</keyword>
<keyword evidence="1" id="KW-0560">Oxidoreductase</keyword>
<dbReference type="CDD" id="cd05288">
    <property type="entry name" value="PGDH"/>
    <property type="match status" value="1"/>
</dbReference>
<accession>A0ABY5W512</accession>
<proteinExistence type="predicted"/>
<protein>
    <submittedName>
        <fullName evidence="3">NADP-dependent oxidoreductase</fullName>
    </submittedName>
</protein>
<organism evidence="3 4">
    <name type="scientific">Dactylosporangium fulvum</name>
    <dbReference type="NCBI Taxonomy" id="53359"/>
    <lineage>
        <taxon>Bacteria</taxon>
        <taxon>Bacillati</taxon>
        <taxon>Actinomycetota</taxon>
        <taxon>Actinomycetes</taxon>
        <taxon>Micromonosporales</taxon>
        <taxon>Micromonosporaceae</taxon>
        <taxon>Dactylosporangium</taxon>
    </lineage>
</organism>
<dbReference type="InterPro" id="IPR045010">
    <property type="entry name" value="MDR_fam"/>
</dbReference>
<dbReference type="Gene3D" id="3.40.50.720">
    <property type="entry name" value="NAD(P)-binding Rossmann-like Domain"/>
    <property type="match status" value="1"/>
</dbReference>
<dbReference type="InterPro" id="IPR041694">
    <property type="entry name" value="ADH_N_2"/>
</dbReference>
<reference evidence="3" key="2">
    <citation type="submission" date="2022-09" db="EMBL/GenBank/DDBJ databases">
        <title>Biosynthetic gene clusters of Dactylosporangioum fulvum.</title>
        <authorList>
            <person name="Caradec T."/>
        </authorList>
    </citation>
    <scope>NUCLEOTIDE SEQUENCE</scope>
    <source>
        <strain evidence="3">NRRL B-16292</strain>
    </source>
</reference>